<dbReference type="Proteomes" id="UP000008710">
    <property type="component" value="Plasmid pRHL2"/>
</dbReference>
<geneLocation type="plasmid" evidence="2 3">
    <name>pRHL2</name>
</geneLocation>
<dbReference type="KEGG" id="rha:RHA1_ro10240"/>
<gene>
    <name evidence="2" type="ordered locus">RHA1_ro10240</name>
</gene>
<reference evidence="3" key="1">
    <citation type="journal article" date="2006" name="Proc. Natl. Acad. Sci. U.S.A.">
        <title>The complete genome of Rhodococcus sp. RHA1 provides insights into a catabolic powerhouse.</title>
        <authorList>
            <person name="McLeod M.P."/>
            <person name="Warren R.L."/>
            <person name="Hsiao W.W.L."/>
            <person name="Araki N."/>
            <person name="Myhre M."/>
            <person name="Fernandes C."/>
            <person name="Miyazawa D."/>
            <person name="Wong W."/>
            <person name="Lillquist A.L."/>
            <person name="Wang D."/>
            <person name="Dosanjh M."/>
            <person name="Hara H."/>
            <person name="Petrescu A."/>
            <person name="Morin R.D."/>
            <person name="Yang G."/>
            <person name="Stott J.M."/>
            <person name="Schein J.E."/>
            <person name="Shin H."/>
            <person name="Smailus D."/>
            <person name="Siddiqui A.S."/>
            <person name="Marra M.A."/>
            <person name="Jones S.J.M."/>
            <person name="Holt R."/>
            <person name="Brinkman F.S.L."/>
            <person name="Miyauchi K."/>
            <person name="Fukuda M."/>
            <person name="Davies J.E."/>
            <person name="Mohn W.W."/>
            <person name="Eltis L.D."/>
        </authorList>
    </citation>
    <scope>NUCLEOTIDE SEQUENCE [LARGE SCALE GENOMIC DNA]</scope>
    <source>
        <strain evidence="3">RHA1</strain>
    </source>
</reference>
<dbReference type="EMBL" id="CP000433">
    <property type="protein sequence ID" value="ABH00433.1"/>
    <property type="molecule type" value="Genomic_DNA"/>
</dbReference>
<organism evidence="2 3">
    <name type="scientific">Rhodococcus jostii (strain RHA1)</name>
    <dbReference type="NCBI Taxonomy" id="101510"/>
    <lineage>
        <taxon>Bacteria</taxon>
        <taxon>Bacillati</taxon>
        <taxon>Actinomycetota</taxon>
        <taxon>Actinomycetes</taxon>
        <taxon>Mycobacteriales</taxon>
        <taxon>Nocardiaceae</taxon>
        <taxon>Rhodococcus</taxon>
    </lineage>
</organism>
<protein>
    <submittedName>
        <fullName evidence="2">Uncharacterized protein</fullName>
    </submittedName>
</protein>
<proteinExistence type="predicted"/>
<sequence length="176" mass="18609">MGCARGSGIGDRRAAPAPGAPVVWKERRMLGTGTRAMVGLLVVALVVVPVSFGVAARADVKARRLSGSRGVRCERGSIGRGRGRSVRSVAAARNAGVADLRRRLADRGGGRGCTDLCRVRTAWTGTARVLRAQLMVRDGGELPTSSPSLKYQRNQKDRAAPVTYALDGARDAVQCR</sequence>
<evidence type="ECO:0000313" key="2">
    <source>
        <dbReference type="EMBL" id="ABH00433.1"/>
    </source>
</evidence>
<name>Q0RWA3_RHOJR</name>
<feature type="transmembrane region" description="Helical" evidence="1">
    <location>
        <begin position="36"/>
        <end position="56"/>
    </location>
</feature>
<keyword evidence="2" id="KW-0614">Plasmid</keyword>
<dbReference type="HOGENOM" id="CLU_1523999_0_0_11"/>
<keyword evidence="1" id="KW-0812">Transmembrane</keyword>
<keyword evidence="1" id="KW-1133">Transmembrane helix</keyword>
<evidence type="ECO:0000256" key="1">
    <source>
        <dbReference type="SAM" id="Phobius"/>
    </source>
</evidence>
<accession>Q0RWA3</accession>
<keyword evidence="1" id="KW-0472">Membrane</keyword>
<evidence type="ECO:0000313" key="3">
    <source>
        <dbReference type="Proteomes" id="UP000008710"/>
    </source>
</evidence>
<dbReference type="AlphaFoldDB" id="Q0RWA3"/>